<dbReference type="GO" id="GO:0006694">
    <property type="term" value="P:steroid biosynthetic process"/>
    <property type="evidence" value="ECO:0007669"/>
    <property type="project" value="InterPro"/>
</dbReference>
<dbReference type="GO" id="GO:0005996">
    <property type="term" value="P:monosaccharide metabolic process"/>
    <property type="evidence" value="ECO:0007669"/>
    <property type="project" value="TreeGrafter"/>
</dbReference>
<dbReference type="EMBL" id="CP071796">
    <property type="protein sequence ID" value="QTD46354.1"/>
    <property type="molecule type" value="Genomic_DNA"/>
</dbReference>
<evidence type="ECO:0000256" key="4">
    <source>
        <dbReference type="ARBA" id="ARBA00013189"/>
    </source>
</evidence>
<dbReference type="SUPFAM" id="SSF51735">
    <property type="entry name" value="NAD(P)-binding Rossmann-fold domains"/>
    <property type="match status" value="1"/>
</dbReference>
<evidence type="ECO:0000313" key="12">
    <source>
        <dbReference type="Proteomes" id="UP000663903"/>
    </source>
</evidence>
<organism evidence="11 12">
    <name type="scientific">Ottowia testudinis</name>
    <dbReference type="NCBI Taxonomy" id="2816950"/>
    <lineage>
        <taxon>Bacteria</taxon>
        <taxon>Pseudomonadati</taxon>
        <taxon>Pseudomonadota</taxon>
        <taxon>Betaproteobacteria</taxon>
        <taxon>Burkholderiales</taxon>
        <taxon>Comamonadaceae</taxon>
        <taxon>Ottowia</taxon>
    </lineage>
</organism>
<evidence type="ECO:0000256" key="6">
    <source>
        <dbReference type="ARBA" id="ARBA00023027"/>
    </source>
</evidence>
<evidence type="ECO:0000256" key="7">
    <source>
        <dbReference type="ARBA" id="ARBA00023235"/>
    </source>
</evidence>
<evidence type="ECO:0000313" key="11">
    <source>
        <dbReference type="EMBL" id="QTD46354.1"/>
    </source>
</evidence>
<comment type="similarity">
    <text evidence="3">Belongs to the NAD(P)-dependent epimerase/dehydratase family.</text>
</comment>
<proteinExistence type="inferred from homology"/>
<dbReference type="GO" id="GO:0005829">
    <property type="term" value="C:cytosol"/>
    <property type="evidence" value="ECO:0007669"/>
    <property type="project" value="TreeGrafter"/>
</dbReference>
<evidence type="ECO:0000256" key="1">
    <source>
        <dbReference type="ARBA" id="ARBA00000083"/>
    </source>
</evidence>
<dbReference type="InterPro" id="IPR002225">
    <property type="entry name" value="3Beta_OHSteriod_DH/Estase"/>
</dbReference>
<dbReference type="PANTHER" id="PTHR43725">
    <property type="entry name" value="UDP-GLUCOSE 4-EPIMERASE"/>
    <property type="match status" value="1"/>
</dbReference>
<evidence type="ECO:0000256" key="8">
    <source>
        <dbReference type="ARBA" id="ARBA00031367"/>
    </source>
</evidence>
<dbReference type="GO" id="GO:0016616">
    <property type="term" value="F:oxidoreductase activity, acting on the CH-OH group of donors, NAD or NADP as acceptor"/>
    <property type="evidence" value="ECO:0007669"/>
    <property type="project" value="InterPro"/>
</dbReference>
<keyword evidence="7" id="KW-0413">Isomerase</keyword>
<dbReference type="KEGG" id="otd:J1M35_05540"/>
<keyword evidence="6" id="KW-0520">NAD</keyword>
<evidence type="ECO:0000256" key="2">
    <source>
        <dbReference type="ARBA" id="ARBA00001911"/>
    </source>
</evidence>
<dbReference type="AlphaFoldDB" id="A0A975H405"/>
<evidence type="ECO:0000256" key="3">
    <source>
        <dbReference type="ARBA" id="ARBA00007637"/>
    </source>
</evidence>
<dbReference type="EC" id="5.1.3.2" evidence="4"/>
<feature type="domain" description="3-beta hydroxysteroid dehydrogenase/isomerase" evidence="10">
    <location>
        <begin position="5"/>
        <end position="158"/>
    </location>
</feature>
<dbReference type="Proteomes" id="UP000663903">
    <property type="component" value="Chromosome"/>
</dbReference>
<name>A0A975H405_9BURK</name>
<comment type="cofactor">
    <cofactor evidence="2">
        <name>NAD(+)</name>
        <dbReference type="ChEBI" id="CHEBI:57540"/>
    </cofactor>
</comment>
<dbReference type="RefSeq" id="WP_208010253.1">
    <property type="nucleotide sequence ID" value="NZ_CP071796.1"/>
</dbReference>
<dbReference type="GO" id="GO:0003978">
    <property type="term" value="F:UDP-glucose 4-epimerase activity"/>
    <property type="evidence" value="ECO:0007669"/>
    <property type="project" value="UniProtKB-EC"/>
</dbReference>
<sequence length="345" mass="37760">MRILLTGPTGAVGGEVLQQLLGTPHAITVFEKHSAHAEKVLAPHVDRIRTVWGDLTDGEAVAAACAGQDVVLHVAALIPPVADDKPALAEQVNVQGTANVIAGLQKNSPDAFLVYTSSISVYGDRIDTPWIRVGDPLQASVGDEYAKTKIKAEALVQACSLDWSIFRLTAIMGLDNHQVGKLMFHMPLATPLEICSPADTARALVHAIDQRAALRQRIFNLGGGPACRIRFDEFLQRSFSAFGLGKVDFPAHAFAEHNFHCGYYADSDVLEDVLHFQRDTVESHFQVLHQSISPFRRCATRLVSGIVKKWLLTQSEPYHAWKANDRALMARFFKTQSGDSSARSD</sequence>
<dbReference type="PANTHER" id="PTHR43725:SF47">
    <property type="entry name" value="UDP-GLUCOSE 4-EPIMERASE"/>
    <property type="match status" value="1"/>
</dbReference>
<gene>
    <name evidence="11" type="ORF">J1M35_05540</name>
</gene>
<keyword evidence="12" id="KW-1185">Reference proteome</keyword>
<protein>
    <recommendedName>
        <fullName evidence="5">UDP-glucose 4-epimerase</fullName>
        <ecNumber evidence="4">5.1.3.2</ecNumber>
    </recommendedName>
    <alternativeName>
        <fullName evidence="9">Galactowaldenase</fullName>
    </alternativeName>
    <alternativeName>
        <fullName evidence="8">UDP-galactose 4-epimerase</fullName>
    </alternativeName>
</protein>
<dbReference type="InterPro" id="IPR036291">
    <property type="entry name" value="NAD(P)-bd_dom_sf"/>
</dbReference>
<comment type="catalytic activity">
    <reaction evidence="1">
        <text>UDP-alpha-D-glucose = UDP-alpha-D-galactose</text>
        <dbReference type="Rhea" id="RHEA:22168"/>
        <dbReference type="ChEBI" id="CHEBI:58885"/>
        <dbReference type="ChEBI" id="CHEBI:66914"/>
        <dbReference type="EC" id="5.1.3.2"/>
    </reaction>
</comment>
<dbReference type="Gene3D" id="3.40.50.720">
    <property type="entry name" value="NAD(P)-binding Rossmann-like Domain"/>
    <property type="match status" value="1"/>
</dbReference>
<evidence type="ECO:0000256" key="9">
    <source>
        <dbReference type="ARBA" id="ARBA00033067"/>
    </source>
</evidence>
<reference evidence="11" key="1">
    <citation type="submission" date="2021-03" db="EMBL/GenBank/DDBJ databases">
        <title>Ottowia sp. 27C isolated from the cloaca of a Giant Asian pond turtle (Heosemys grandis).</title>
        <authorList>
            <person name="Spergser J."/>
            <person name="Busse H.-J."/>
        </authorList>
    </citation>
    <scope>NUCLEOTIDE SEQUENCE</scope>
    <source>
        <strain evidence="11">27C</strain>
    </source>
</reference>
<accession>A0A975H405</accession>
<evidence type="ECO:0000259" key="10">
    <source>
        <dbReference type="Pfam" id="PF01073"/>
    </source>
</evidence>
<evidence type="ECO:0000256" key="5">
    <source>
        <dbReference type="ARBA" id="ARBA00018569"/>
    </source>
</evidence>
<dbReference type="Pfam" id="PF01073">
    <property type="entry name" value="3Beta_HSD"/>
    <property type="match status" value="1"/>
</dbReference>